<protein>
    <submittedName>
        <fullName evidence="2">Uncharacterized protein</fullName>
    </submittedName>
</protein>
<dbReference type="RefSeq" id="WP_104528666.1">
    <property type="nucleotide sequence ID" value="NZ_POQT01000016.1"/>
</dbReference>
<sequence>MTLAVPPGASGPTPERSDGCRPAEVTDSSVDQAVDRLHVEYAGRLRPQLVVRVVRDCRKDLGGSPVGALPELVERLARYRLDRHIA</sequence>
<dbReference type="AlphaFoldDB" id="A0A4Q7Y1D3"/>
<dbReference type="NCBIfam" id="NF046112">
    <property type="entry name" value="MSMEG_6209_Nter"/>
    <property type="match status" value="1"/>
</dbReference>
<evidence type="ECO:0000313" key="2">
    <source>
        <dbReference type="EMBL" id="RZU30580.1"/>
    </source>
</evidence>
<organism evidence="2 3">
    <name type="scientific">Blastococcus saxobsidens</name>
    <dbReference type="NCBI Taxonomy" id="138336"/>
    <lineage>
        <taxon>Bacteria</taxon>
        <taxon>Bacillati</taxon>
        <taxon>Actinomycetota</taxon>
        <taxon>Actinomycetes</taxon>
        <taxon>Geodermatophilales</taxon>
        <taxon>Geodermatophilaceae</taxon>
        <taxon>Blastococcus</taxon>
    </lineage>
</organism>
<dbReference type="OrthoDB" id="4559189at2"/>
<comment type="caution">
    <text evidence="2">The sequence shown here is derived from an EMBL/GenBank/DDBJ whole genome shotgun (WGS) entry which is preliminary data.</text>
</comment>
<gene>
    <name evidence="2" type="ORF">BKA19_0200</name>
</gene>
<evidence type="ECO:0000256" key="1">
    <source>
        <dbReference type="SAM" id="MobiDB-lite"/>
    </source>
</evidence>
<evidence type="ECO:0000313" key="3">
    <source>
        <dbReference type="Proteomes" id="UP000292507"/>
    </source>
</evidence>
<proteinExistence type="predicted"/>
<dbReference type="Proteomes" id="UP000292507">
    <property type="component" value="Unassembled WGS sequence"/>
</dbReference>
<feature type="region of interest" description="Disordered" evidence="1">
    <location>
        <begin position="1"/>
        <end position="28"/>
    </location>
</feature>
<dbReference type="EMBL" id="SHKV01000001">
    <property type="protein sequence ID" value="RZU30580.1"/>
    <property type="molecule type" value="Genomic_DNA"/>
</dbReference>
<accession>A0A4Q7Y1D3</accession>
<reference evidence="2 3" key="1">
    <citation type="submission" date="2019-02" db="EMBL/GenBank/DDBJ databases">
        <title>Sequencing the genomes of 1000 actinobacteria strains.</title>
        <authorList>
            <person name="Klenk H.-P."/>
        </authorList>
    </citation>
    <scope>NUCLEOTIDE SEQUENCE [LARGE SCALE GENOMIC DNA]</scope>
    <source>
        <strain evidence="2 3">DSM 44509</strain>
    </source>
</reference>
<name>A0A4Q7Y1D3_9ACTN</name>
<dbReference type="Gene3D" id="1.10.8.1060">
    <property type="entry name" value="Corynebacterium glutamicum thioredoxin-dependent arsenate reductase, N-terminal domain"/>
    <property type="match status" value="1"/>
</dbReference>
<keyword evidence="3" id="KW-1185">Reference proteome</keyword>